<reference evidence="1 2" key="1">
    <citation type="submission" date="2016-10" db="EMBL/GenBank/DDBJ databases">
        <authorList>
            <person name="de Groot N.N."/>
        </authorList>
    </citation>
    <scope>NUCLEOTIDE SEQUENCE [LARGE SCALE GENOMIC DNA]</scope>
    <source>
        <strain evidence="1 2">DSM 21039</strain>
    </source>
</reference>
<organism evidence="1 2">
    <name type="scientific">Chitinophaga rupis</name>
    <dbReference type="NCBI Taxonomy" id="573321"/>
    <lineage>
        <taxon>Bacteria</taxon>
        <taxon>Pseudomonadati</taxon>
        <taxon>Bacteroidota</taxon>
        <taxon>Chitinophagia</taxon>
        <taxon>Chitinophagales</taxon>
        <taxon>Chitinophagaceae</taxon>
        <taxon>Chitinophaga</taxon>
    </lineage>
</organism>
<name>A0A1H8ABU8_9BACT</name>
<dbReference type="AlphaFoldDB" id="A0A1H8ABU8"/>
<gene>
    <name evidence="1" type="ORF">SAMN04488505_105364</name>
</gene>
<evidence type="ECO:0000313" key="1">
    <source>
        <dbReference type="EMBL" id="SEM67288.1"/>
    </source>
</evidence>
<evidence type="ECO:0000313" key="2">
    <source>
        <dbReference type="Proteomes" id="UP000198984"/>
    </source>
</evidence>
<accession>A0A1H8ABU8</accession>
<dbReference type="EMBL" id="FOBB01000005">
    <property type="protein sequence ID" value="SEM67288.1"/>
    <property type="molecule type" value="Genomic_DNA"/>
</dbReference>
<proteinExistence type="predicted"/>
<sequence length="80" mass="9424">MLIINAVIFNLACKITDFLKKKGQIGTFNTVLSIVLWQKQWFYRSFRARANLCQTRDNQHYTALLTYHEILIYIHSTDTA</sequence>
<keyword evidence="2" id="KW-1185">Reference proteome</keyword>
<protein>
    <submittedName>
        <fullName evidence="1">Uncharacterized protein</fullName>
    </submittedName>
</protein>
<dbReference type="STRING" id="573321.SAMN04488505_105364"/>
<dbReference type="Proteomes" id="UP000198984">
    <property type="component" value="Unassembled WGS sequence"/>
</dbReference>